<gene>
    <name evidence="3" type="primary">lacR</name>
    <name evidence="3" type="ORF">ELUCI_v1c00200</name>
</gene>
<dbReference type="InterPro" id="IPR050313">
    <property type="entry name" value="Carb_Metab_HTH_regulators"/>
</dbReference>
<proteinExistence type="predicted"/>
<evidence type="ECO:0000256" key="1">
    <source>
        <dbReference type="ARBA" id="ARBA00022491"/>
    </source>
</evidence>
<keyword evidence="1" id="KW-0678">Repressor</keyword>
<comment type="caution">
    <text evidence="3">The sequence shown here is derived from an EMBL/GenBank/DDBJ whole genome shotgun (WGS) entry which is preliminary data.</text>
</comment>
<dbReference type="SUPFAM" id="SSF100950">
    <property type="entry name" value="NagB/RpiA/CoA transferase-like"/>
    <property type="match status" value="1"/>
</dbReference>
<dbReference type="PANTHER" id="PTHR30363">
    <property type="entry name" value="HTH-TYPE TRANSCRIPTIONAL REGULATOR SRLR-RELATED"/>
    <property type="match status" value="1"/>
</dbReference>
<dbReference type="InterPro" id="IPR037171">
    <property type="entry name" value="NagB/RpiA_transferase-like"/>
</dbReference>
<feature type="domain" description="DeoR-like transcriptional repressor C-terminal sensor" evidence="2">
    <location>
        <begin position="79"/>
        <end position="236"/>
    </location>
</feature>
<protein>
    <submittedName>
        <fullName evidence="3">DeoR family transcriptional regulator, lactose phosphotransferase system repressor</fullName>
    </submittedName>
</protein>
<dbReference type="GO" id="GO:0016740">
    <property type="term" value="F:transferase activity"/>
    <property type="evidence" value="ECO:0007669"/>
    <property type="project" value="UniProtKB-KW"/>
</dbReference>
<keyword evidence="3" id="KW-0808">Transferase</keyword>
<dbReference type="STRING" id="1399797.GCA_000518285_00661"/>
<accession>A0A2S5REJ4</accession>
<evidence type="ECO:0000313" key="3">
    <source>
        <dbReference type="EMBL" id="PPE05734.1"/>
    </source>
</evidence>
<dbReference type="Proteomes" id="UP000237865">
    <property type="component" value="Unassembled WGS sequence"/>
</dbReference>
<dbReference type="SMART" id="SM01134">
    <property type="entry name" value="DeoRC"/>
    <property type="match status" value="1"/>
</dbReference>
<dbReference type="Pfam" id="PF00455">
    <property type="entry name" value="DeoRC"/>
    <property type="match status" value="1"/>
</dbReference>
<evidence type="ECO:0000259" key="2">
    <source>
        <dbReference type="Pfam" id="PF00455"/>
    </source>
</evidence>
<reference evidence="3 4" key="1">
    <citation type="submission" date="2017-11" db="EMBL/GenBank/DDBJ databases">
        <title>Genome sequence of Entomoplasma lucivorax PIPN-2 (ATCC 49196).</title>
        <authorList>
            <person name="Lo W.-S."/>
            <person name="Gasparich G.E."/>
            <person name="Kuo C.-H."/>
        </authorList>
    </citation>
    <scope>NUCLEOTIDE SEQUENCE [LARGE SCALE GENOMIC DNA]</scope>
    <source>
        <strain evidence="3 4">PIPN-2</strain>
    </source>
</reference>
<keyword evidence="4" id="KW-1185">Reference proteome</keyword>
<dbReference type="EMBL" id="PHNE01000001">
    <property type="protein sequence ID" value="PPE05734.1"/>
    <property type="molecule type" value="Genomic_DNA"/>
</dbReference>
<dbReference type="PANTHER" id="PTHR30363:SF4">
    <property type="entry name" value="GLYCEROL-3-PHOSPHATE REGULON REPRESSOR"/>
    <property type="match status" value="1"/>
</dbReference>
<name>A0A2S5REJ4_9MOLU</name>
<sequence length="256" mass="29420">MKRAERIKNYIDEIKSRGVVSQKEFFILANSYEIKNLTARRDLVFLLEKKIISNKYGKIMLWKRNNYLEETRDQKKYLNLDKKAKIAVATNAKIPINKTVFVSAGTTTEEFIKNLKKPIYELFTNSLEVFNLAVKSNYINHLFLIGGKYRGASAALVDKSWFANAGNLTFDLCVITGTNLWEDGHIYNNDKSEAEVIQMVVQRSKQVIVLMDSTKLKHAGYAKVMQLTKNNLLIVDNNLTPEQKSKLELVTELWCV</sequence>
<dbReference type="InterPro" id="IPR014036">
    <property type="entry name" value="DeoR-like_C"/>
</dbReference>
<dbReference type="RefSeq" id="WP_028126556.1">
    <property type="nucleotide sequence ID" value="NZ_PHNE01000001.1"/>
</dbReference>
<dbReference type="AlphaFoldDB" id="A0A2S5REJ4"/>
<organism evidence="3 4">
    <name type="scientific">Williamsoniiplasma lucivorax</name>
    <dbReference type="NCBI Taxonomy" id="209274"/>
    <lineage>
        <taxon>Bacteria</taxon>
        <taxon>Bacillati</taxon>
        <taxon>Mycoplasmatota</taxon>
        <taxon>Mollicutes</taxon>
        <taxon>Entomoplasmatales</taxon>
        <taxon>Williamsoniiplasma</taxon>
    </lineage>
</organism>
<evidence type="ECO:0000313" key="4">
    <source>
        <dbReference type="Proteomes" id="UP000237865"/>
    </source>
</evidence>